<dbReference type="EMBL" id="JABSTU010004854">
    <property type="protein sequence ID" value="KAH7952660.1"/>
    <property type="molecule type" value="Genomic_DNA"/>
</dbReference>
<dbReference type="VEuPathDB" id="VectorBase:LOC119180350"/>
<reference evidence="1" key="1">
    <citation type="journal article" date="2020" name="Cell">
        <title>Large-Scale Comparative Analyses of Tick Genomes Elucidate Their Genetic Diversity and Vector Capacities.</title>
        <authorList>
            <consortium name="Tick Genome and Microbiome Consortium (TIGMIC)"/>
            <person name="Jia N."/>
            <person name="Wang J."/>
            <person name="Shi W."/>
            <person name="Du L."/>
            <person name="Sun Y."/>
            <person name="Zhan W."/>
            <person name="Jiang J.F."/>
            <person name="Wang Q."/>
            <person name="Zhang B."/>
            <person name="Ji P."/>
            <person name="Bell-Sakyi L."/>
            <person name="Cui X.M."/>
            <person name="Yuan T.T."/>
            <person name="Jiang B.G."/>
            <person name="Yang W.F."/>
            <person name="Lam T.T."/>
            <person name="Chang Q.C."/>
            <person name="Ding S.J."/>
            <person name="Wang X.J."/>
            <person name="Zhu J.G."/>
            <person name="Ruan X.D."/>
            <person name="Zhao L."/>
            <person name="Wei J.T."/>
            <person name="Ye R.Z."/>
            <person name="Que T.C."/>
            <person name="Du C.H."/>
            <person name="Zhou Y.H."/>
            <person name="Cheng J.X."/>
            <person name="Dai P.F."/>
            <person name="Guo W.B."/>
            <person name="Han X.H."/>
            <person name="Huang E.J."/>
            <person name="Li L.F."/>
            <person name="Wei W."/>
            <person name="Gao Y.C."/>
            <person name="Liu J.Z."/>
            <person name="Shao H.Z."/>
            <person name="Wang X."/>
            <person name="Wang C.C."/>
            <person name="Yang T.C."/>
            <person name="Huo Q.B."/>
            <person name="Li W."/>
            <person name="Chen H.Y."/>
            <person name="Chen S.E."/>
            <person name="Zhou L.G."/>
            <person name="Ni X.B."/>
            <person name="Tian J.H."/>
            <person name="Sheng Y."/>
            <person name="Liu T."/>
            <person name="Pan Y.S."/>
            <person name="Xia L.Y."/>
            <person name="Li J."/>
            <person name="Zhao F."/>
            <person name="Cao W.C."/>
        </authorList>
    </citation>
    <scope>NUCLEOTIDE SEQUENCE</scope>
    <source>
        <strain evidence="1">Rmic-2018</strain>
    </source>
</reference>
<gene>
    <name evidence="1" type="ORF">HPB51_028181</name>
</gene>
<dbReference type="Proteomes" id="UP000821866">
    <property type="component" value="Unassembled WGS sequence"/>
</dbReference>
<keyword evidence="2" id="KW-1185">Reference proteome</keyword>
<reference evidence="1" key="2">
    <citation type="submission" date="2021-09" db="EMBL/GenBank/DDBJ databases">
        <authorList>
            <person name="Jia N."/>
            <person name="Wang J."/>
            <person name="Shi W."/>
            <person name="Du L."/>
            <person name="Sun Y."/>
            <person name="Zhan W."/>
            <person name="Jiang J."/>
            <person name="Wang Q."/>
            <person name="Zhang B."/>
            <person name="Ji P."/>
            <person name="Sakyi L.B."/>
            <person name="Cui X."/>
            <person name="Yuan T."/>
            <person name="Jiang B."/>
            <person name="Yang W."/>
            <person name="Lam T.T.-Y."/>
            <person name="Chang Q."/>
            <person name="Ding S."/>
            <person name="Wang X."/>
            <person name="Zhu J."/>
            <person name="Ruan X."/>
            <person name="Zhao L."/>
            <person name="Wei J."/>
            <person name="Que T."/>
            <person name="Du C."/>
            <person name="Cheng J."/>
            <person name="Dai P."/>
            <person name="Han X."/>
            <person name="Huang E."/>
            <person name="Gao Y."/>
            <person name="Liu J."/>
            <person name="Shao H."/>
            <person name="Ye R."/>
            <person name="Li L."/>
            <person name="Wei W."/>
            <person name="Wang X."/>
            <person name="Wang C."/>
            <person name="Huo Q."/>
            <person name="Li W."/>
            <person name="Guo W."/>
            <person name="Chen H."/>
            <person name="Chen S."/>
            <person name="Zhou L."/>
            <person name="Zhou L."/>
            <person name="Ni X."/>
            <person name="Tian J."/>
            <person name="Zhou Y."/>
            <person name="Sheng Y."/>
            <person name="Liu T."/>
            <person name="Pan Y."/>
            <person name="Xia L."/>
            <person name="Li J."/>
            <person name="Zhao F."/>
            <person name="Cao W."/>
        </authorList>
    </citation>
    <scope>NUCLEOTIDE SEQUENCE</scope>
    <source>
        <strain evidence="1">Rmic-2018</strain>
        <tissue evidence="1">Larvae</tissue>
    </source>
</reference>
<comment type="caution">
    <text evidence="1">The sequence shown here is derived from an EMBL/GenBank/DDBJ whole genome shotgun (WGS) entry which is preliminary data.</text>
</comment>
<name>A0A9J6CY10_RHIMP</name>
<dbReference type="AlphaFoldDB" id="A0A9J6CY10"/>
<accession>A0A9J6CY10</accession>
<protein>
    <recommendedName>
        <fullName evidence="3">THAP-type domain-containing protein</fullName>
    </recommendedName>
</protein>
<evidence type="ECO:0000313" key="2">
    <source>
        <dbReference type="Proteomes" id="UP000821866"/>
    </source>
</evidence>
<evidence type="ECO:0008006" key="3">
    <source>
        <dbReference type="Google" id="ProtNLM"/>
    </source>
</evidence>
<proteinExistence type="predicted"/>
<evidence type="ECO:0000313" key="1">
    <source>
        <dbReference type="EMBL" id="KAH7952660.1"/>
    </source>
</evidence>
<sequence length="193" mass="22102">MGVLMGCGKSCLLLPMNICSLIRATVSYNGHTRLAPESALGTRGRIMVVAAAIYADHEGLYLVSWFRESCPDIRNVPNPGEDAGFRMVSDHESSGRHCGTIYERVETFKMTLPDTVDDVKRRRKRGAHVIVGRAVAEIDYDRNRPQSPRVCFRHFEKADFMRRRQKLLGLRKDAIHLKVELRDDELRIKQEKY</sequence>
<organism evidence="1 2">
    <name type="scientific">Rhipicephalus microplus</name>
    <name type="common">Cattle tick</name>
    <name type="synonym">Boophilus microplus</name>
    <dbReference type="NCBI Taxonomy" id="6941"/>
    <lineage>
        <taxon>Eukaryota</taxon>
        <taxon>Metazoa</taxon>
        <taxon>Ecdysozoa</taxon>
        <taxon>Arthropoda</taxon>
        <taxon>Chelicerata</taxon>
        <taxon>Arachnida</taxon>
        <taxon>Acari</taxon>
        <taxon>Parasitiformes</taxon>
        <taxon>Ixodida</taxon>
        <taxon>Ixodoidea</taxon>
        <taxon>Ixodidae</taxon>
        <taxon>Rhipicephalinae</taxon>
        <taxon>Rhipicephalus</taxon>
        <taxon>Boophilus</taxon>
    </lineage>
</organism>